<dbReference type="AlphaFoldDB" id="A0A9Q8CPE2"/>
<gene>
    <name evidence="1" type="ORF">ERX40_04345</name>
</gene>
<sequence length="80" mass="9508">MNLDNDILYKYLDSISKEGRFDIVNNNHEDQEIEYLFNQGLVDGHKADYQQNEHFEVEKMTDLKLTQAGQAMLEKLENKW</sequence>
<reference evidence="1 2" key="1">
    <citation type="submission" date="2019-01" db="EMBL/GenBank/DDBJ databases">
        <title>Draft genome sequences of the type strains of six Macrococcus species.</title>
        <authorList>
            <person name="Mazhar S."/>
            <person name="Altermann E."/>
            <person name="Hill C."/>
            <person name="Mcauliffe O."/>
        </authorList>
    </citation>
    <scope>NUCLEOTIDE SEQUENCE [LARGE SCALE GENOMIC DNA]</scope>
    <source>
        <strain evidence="1 2">ATCC 51828</strain>
    </source>
</reference>
<dbReference type="Proteomes" id="UP000295280">
    <property type="component" value="Unassembled WGS sequence"/>
</dbReference>
<proteinExistence type="predicted"/>
<evidence type="ECO:0000313" key="1">
    <source>
        <dbReference type="EMBL" id="TDM04404.1"/>
    </source>
</evidence>
<name>A0A9Q8CPE2_9STAP</name>
<organism evidence="1 2">
    <name type="scientific">Macrococcus carouselicus</name>
    <dbReference type="NCBI Taxonomy" id="69969"/>
    <lineage>
        <taxon>Bacteria</taxon>
        <taxon>Bacillati</taxon>
        <taxon>Bacillota</taxon>
        <taxon>Bacilli</taxon>
        <taxon>Bacillales</taxon>
        <taxon>Staphylococcaceae</taxon>
        <taxon>Macrococcus</taxon>
    </lineage>
</organism>
<dbReference type="OrthoDB" id="2418173at2"/>
<accession>A0A9Q8CPE2</accession>
<comment type="caution">
    <text evidence="1">The sequence shown here is derived from an EMBL/GenBank/DDBJ whole genome shotgun (WGS) entry which is preliminary data.</text>
</comment>
<keyword evidence="2" id="KW-1185">Reference proteome</keyword>
<evidence type="ECO:0000313" key="2">
    <source>
        <dbReference type="Proteomes" id="UP000295280"/>
    </source>
</evidence>
<dbReference type="EMBL" id="SCWD01000001">
    <property type="protein sequence ID" value="TDM04404.1"/>
    <property type="molecule type" value="Genomic_DNA"/>
</dbReference>
<protein>
    <submittedName>
        <fullName evidence="1">Uncharacterized protein</fullName>
    </submittedName>
</protein>